<gene>
    <name evidence="2" type="ORF">S01H4_48196</name>
</gene>
<dbReference type="EMBL" id="BART01027140">
    <property type="protein sequence ID" value="GAG90611.1"/>
    <property type="molecule type" value="Genomic_DNA"/>
</dbReference>
<dbReference type="PROSITE" id="PS51197">
    <property type="entry name" value="HTH_RRF2_2"/>
    <property type="match status" value="1"/>
</dbReference>
<dbReference type="SUPFAM" id="SSF46785">
    <property type="entry name" value="Winged helix' DNA-binding domain"/>
    <property type="match status" value="1"/>
</dbReference>
<name>X1D2A0_9ZZZZ</name>
<dbReference type="NCBIfam" id="TIGR00738">
    <property type="entry name" value="rrf2_super"/>
    <property type="match status" value="1"/>
</dbReference>
<dbReference type="GO" id="GO:0005829">
    <property type="term" value="C:cytosol"/>
    <property type="evidence" value="ECO:0007669"/>
    <property type="project" value="TreeGrafter"/>
</dbReference>
<dbReference type="Gene3D" id="1.10.10.10">
    <property type="entry name" value="Winged helix-like DNA-binding domain superfamily/Winged helix DNA-binding domain"/>
    <property type="match status" value="1"/>
</dbReference>
<dbReference type="GO" id="GO:0003677">
    <property type="term" value="F:DNA binding"/>
    <property type="evidence" value="ECO:0007669"/>
    <property type="project" value="UniProtKB-KW"/>
</dbReference>
<organism evidence="2">
    <name type="scientific">marine sediment metagenome</name>
    <dbReference type="NCBI Taxonomy" id="412755"/>
    <lineage>
        <taxon>unclassified sequences</taxon>
        <taxon>metagenomes</taxon>
        <taxon>ecological metagenomes</taxon>
    </lineage>
</organism>
<accession>X1D2A0</accession>
<keyword evidence="1" id="KW-0238">DNA-binding</keyword>
<dbReference type="InterPro" id="IPR036390">
    <property type="entry name" value="WH_DNA-bd_sf"/>
</dbReference>
<protein>
    <recommendedName>
        <fullName evidence="3">BadM/Rrf2 family transcriptional regulator</fullName>
    </recommendedName>
</protein>
<evidence type="ECO:0000313" key="2">
    <source>
        <dbReference type="EMBL" id="GAG90611.1"/>
    </source>
</evidence>
<dbReference type="GO" id="GO:0003700">
    <property type="term" value="F:DNA-binding transcription factor activity"/>
    <property type="evidence" value="ECO:0007669"/>
    <property type="project" value="TreeGrafter"/>
</dbReference>
<dbReference type="InterPro" id="IPR000944">
    <property type="entry name" value="Tscrpt_reg_Rrf2"/>
</dbReference>
<dbReference type="AlphaFoldDB" id="X1D2A0"/>
<evidence type="ECO:0008006" key="3">
    <source>
        <dbReference type="Google" id="ProtNLM"/>
    </source>
</evidence>
<dbReference type="PANTHER" id="PTHR33221">
    <property type="entry name" value="WINGED HELIX-TURN-HELIX TRANSCRIPTIONAL REGULATOR, RRF2 FAMILY"/>
    <property type="match status" value="1"/>
</dbReference>
<comment type="caution">
    <text evidence="2">The sequence shown here is derived from an EMBL/GenBank/DDBJ whole genome shotgun (WGS) entry which is preliminary data.</text>
</comment>
<dbReference type="InterPro" id="IPR036388">
    <property type="entry name" value="WH-like_DNA-bd_sf"/>
</dbReference>
<dbReference type="Pfam" id="PF02082">
    <property type="entry name" value="Rrf2"/>
    <property type="match status" value="1"/>
</dbReference>
<sequence>MAVLKSAGFVRSIRGSKGGYILAKAANQIKLGDVFNALEGPSAIPLECLENKNYCARAADCVARQVWAEVQQAIMNVLQSMTLQDLVDRAKDKRTLNYQI</sequence>
<reference evidence="2" key="1">
    <citation type="journal article" date="2014" name="Front. Microbiol.">
        <title>High frequency of phylogenetically diverse reductive dehalogenase-homologous genes in deep subseafloor sedimentary metagenomes.</title>
        <authorList>
            <person name="Kawai M."/>
            <person name="Futagami T."/>
            <person name="Toyoda A."/>
            <person name="Takaki Y."/>
            <person name="Nishi S."/>
            <person name="Hori S."/>
            <person name="Arai W."/>
            <person name="Tsubouchi T."/>
            <person name="Morono Y."/>
            <person name="Uchiyama I."/>
            <person name="Ito T."/>
            <person name="Fujiyama A."/>
            <person name="Inagaki F."/>
            <person name="Takami H."/>
        </authorList>
    </citation>
    <scope>NUCLEOTIDE SEQUENCE</scope>
    <source>
        <strain evidence="2">Expedition CK06-06</strain>
    </source>
</reference>
<dbReference type="PANTHER" id="PTHR33221:SF5">
    <property type="entry name" value="HTH-TYPE TRANSCRIPTIONAL REGULATOR ISCR"/>
    <property type="match status" value="1"/>
</dbReference>
<evidence type="ECO:0000256" key="1">
    <source>
        <dbReference type="ARBA" id="ARBA00023125"/>
    </source>
</evidence>
<proteinExistence type="predicted"/>